<comment type="caution">
    <text evidence="2">The sequence shown here is derived from an EMBL/GenBank/DDBJ whole genome shotgun (WGS) entry which is preliminary data.</text>
</comment>
<protein>
    <recommendedName>
        <fullName evidence="1">DUF1330 domain-containing protein</fullName>
    </recommendedName>
</protein>
<reference evidence="2 3" key="1">
    <citation type="submission" date="2013-02" db="EMBL/GenBank/DDBJ databases">
        <title>A novel strain isolated from Lonar lake, Maharashtra, India.</title>
        <authorList>
            <person name="Singh A."/>
        </authorList>
    </citation>
    <scope>NUCLEOTIDE SEQUENCE [LARGE SCALE GENOMIC DNA]</scope>
    <source>
        <strain evidence="2 3">AK24</strain>
    </source>
</reference>
<keyword evidence="3" id="KW-1185">Reference proteome</keyword>
<dbReference type="SUPFAM" id="SSF54909">
    <property type="entry name" value="Dimeric alpha+beta barrel"/>
    <property type="match status" value="1"/>
</dbReference>
<dbReference type="InterPro" id="IPR010753">
    <property type="entry name" value="DUF1330"/>
</dbReference>
<dbReference type="RefSeq" id="WP_010853434.1">
    <property type="nucleotide sequence ID" value="NZ_AQHR01000041.1"/>
</dbReference>
<dbReference type="InterPro" id="IPR011008">
    <property type="entry name" value="Dimeric_a/b-barrel"/>
</dbReference>
<name>R7ZVQ9_9BACT</name>
<dbReference type="Pfam" id="PF07045">
    <property type="entry name" value="DUF1330"/>
    <property type="match status" value="1"/>
</dbReference>
<dbReference type="PANTHER" id="PTHR41521">
    <property type="match status" value="1"/>
</dbReference>
<dbReference type="Gene3D" id="3.30.70.100">
    <property type="match status" value="1"/>
</dbReference>
<dbReference type="AlphaFoldDB" id="R7ZVQ9"/>
<dbReference type="EMBL" id="AQHR01000041">
    <property type="protein sequence ID" value="EON78093.1"/>
    <property type="molecule type" value="Genomic_DNA"/>
</dbReference>
<evidence type="ECO:0000313" key="3">
    <source>
        <dbReference type="Proteomes" id="UP000013909"/>
    </source>
</evidence>
<accession>R7ZVQ9</accession>
<evidence type="ECO:0000259" key="1">
    <source>
        <dbReference type="Pfam" id="PF07045"/>
    </source>
</evidence>
<evidence type="ECO:0000313" key="2">
    <source>
        <dbReference type="EMBL" id="EON78093.1"/>
    </source>
</evidence>
<gene>
    <name evidence="2" type="ORF">ADIS_1290</name>
</gene>
<dbReference type="STRING" id="1232681.ADIS_1290"/>
<sequence>MAAYVIVEVSIHDTEKYEAYKRLTPASLAPFKGRFLVRGGKTETLEGDWNPERVIVLEFPTSEQARGWWHSDAYGIARKIRQEAAHTQMLLLEGL</sequence>
<dbReference type="Proteomes" id="UP000013909">
    <property type="component" value="Unassembled WGS sequence"/>
</dbReference>
<feature type="domain" description="DUF1330" evidence="1">
    <location>
        <begin position="3"/>
        <end position="95"/>
    </location>
</feature>
<organism evidence="2 3">
    <name type="scientific">Lunatimonas lonarensis</name>
    <dbReference type="NCBI Taxonomy" id="1232681"/>
    <lineage>
        <taxon>Bacteria</taxon>
        <taxon>Pseudomonadati</taxon>
        <taxon>Bacteroidota</taxon>
        <taxon>Cytophagia</taxon>
        <taxon>Cytophagales</taxon>
        <taxon>Cyclobacteriaceae</taxon>
    </lineage>
</organism>
<dbReference type="PANTHER" id="PTHR41521:SF4">
    <property type="entry name" value="BLR0684 PROTEIN"/>
    <property type="match status" value="1"/>
</dbReference>
<proteinExistence type="predicted"/>
<dbReference type="OrthoDB" id="516779at2"/>